<dbReference type="EMBL" id="VYDO01000022">
    <property type="protein sequence ID" value="MYG37532.1"/>
    <property type="molecule type" value="Genomic_DNA"/>
</dbReference>
<reference evidence="1" key="1">
    <citation type="submission" date="2019-09" db="EMBL/GenBank/DDBJ databases">
        <title>Characterisation of the sponge microbiome using genome-centric metagenomics.</title>
        <authorList>
            <person name="Engelberts J.P."/>
            <person name="Robbins S.J."/>
            <person name="De Goeij J.M."/>
            <person name="Aranda M."/>
            <person name="Bell S.C."/>
            <person name="Webster N.S."/>
        </authorList>
    </citation>
    <scope>NUCLEOTIDE SEQUENCE</scope>
    <source>
        <strain evidence="1">SB0676_bin_10</strain>
    </source>
</reference>
<name>A0A6B1FB48_9SYNE</name>
<organism evidence="1">
    <name type="scientific">Synechococcus sp. SB0676_bin_10</name>
    <dbReference type="NCBI Taxonomy" id="2604869"/>
    <lineage>
        <taxon>Bacteria</taxon>
        <taxon>Bacillati</taxon>
        <taxon>Cyanobacteriota</taxon>
        <taxon>Cyanophyceae</taxon>
        <taxon>Synechococcales</taxon>
        <taxon>Synechococcaceae</taxon>
        <taxon>Synechococcus</taxon>
    </lineage>
</organism>
<dbReference type="AlphaFoldDB" id="A0A6B1FB48"/>
<evidence type="ECO:0000313" key="1">
    <source>
        <dbReference type="EMBL" id="MYG37532.1"/>
    </source>
</evidence>
<proteinExistence type="predicted"/>
<accession>A0A6B1FB48</accession>
<comment type="caution">
    <text evidence="1">The sequence shown here is derived from an EMBL/GenBank/DDBJ whole genome shotgun (WGS) entry which is preliminary data.</text>
</comment>
<sequence>MGEAPMPPRHNWSAGQWTAALEGWPGAAGPRRVSGVAMEQAVAMALACGLQPRRPLLRWRLRWRQLQPRQTAQQLLAAGVPRGPELGRRLRALRMEAIEAVEQSAPGAIRSPGARACNQPRYG</sequence>
<protein>
    <submittedName>
        <fullName evidence="1">Uncharacterized protein</fullName>
    </submittedName>
</protein>
<gene>
    <name evidence="1" type="ORF">F4162_00545</name>
</gene>